<sequence>MATKDFKTIALSKNTAELLEAKKKLDECYDTLAKVHEDIIGYESGFEDKLAGGYVVIKDLITALMAESIENASTKSQYKVI</sequence>
<reference evidence="1" key="1">
    <citation type="journal article" date="2021" name="Proc. Natl. Acad. Sci. U.S.A.">
        <title>A Catalog of Tens of Thousands of Viruses from Human Metagenomes Reveals Hidden Associations with Chronic Diseases.</title>
        <authorList>
            <person name="Tisza M.J."/>
            <person name="Buck C.B."/>
        </authorList>
    </citation>
    <scope>NUCLEOTIDE SEQUENCE</scope>
    <source>
        <strain evidence="1">CtazQ13</strain>
    </source>
</reference>
<name>A0A8S5LAX4_9CAUD</name>
<organism evidence="1">
    <name type="scientific">Siphoviridae sp. ctazQ13</name>
    <dbReference type="NCBI Taxonomy" id="2823587"/>
    <lineage>
        <taxon>Viruses</taxon>
        <taxon>Duplodnaviria</taxon>
        <taxon>Heunggongvirae</taxon>
        <taxon>Uroviricota</taxon>
        <taxon>Caudoviricetes</taxon>
    </lineage>
</organism>
<accession>A0A8S5LAX4</accession>
<evidence type="ECO:0000313" key="1">
    <source>
        <dbReference type="EMBL" id="DAD67156.1"/>
    </source>
</evidence>
<dbReference type="EMBL" id="BK014670">
    <property type="protein sequence ID" value="DAD67156.1"/>
    <property type="molecule type" value="Genomic_DNA"/>
</dbReference>
<protein>
    <submittedName>
        <fullName evidence="1">Uncharacterized protein</fullName>
    </submittedName>
</protein>
<proteinExistence type="predicted"/>